<sequence length="496" mass="51806">MSRLPLVPDATDLAAEPAALRQAAAARPRVLRSAAALLTVGLLLTGCAGTDGDSPDDQGSAATASGTQDGGTGDGGQDDDGSASSDKDGEADASPDGDDGADDSGEDKDGADKGGADKDGKGEAEESDSVDPADFPASNTTTLTHMETLRDVGVEPKSVVSNQHGLMIANNVVYQHNVVLFDTATRKVFQTLDDTVNPAELGVEGLPDEVSGAPVEATWTKDGEHAYVTQYGLYPVGTAPDDNCTAGADIAPSLVYRYSVEEKDWDAAYRVGRVPKYLALSPDESRLLVTNWCDSNMSVIDTASGETEHTIPLDTMPRGIVVLPDNKTAYATAMWADKLYRVDLEKGTSEVVMHTGANPRHLTLSPDGKTLYMTLSGADEIVKMDAETGEVIASAPAGDEPRSMDISADGTALYVVNYYDSTVSKIEAETLEILGTAPAGVNTIGITYDKPSGEVWVANYGGTIDIYDDTDGAGPRAGGSEEDSEDSEDSEDDAEG</sequence>
<evidence type="ECO:0000256" key="1">
    <source>
        <dbReference type="SAM" id="MobiDB-lite"/>
    </source>
</evidence>
<dbReference type="PANTHER" id="PTHR47197">
    <property type="entry name" value="PROTEIN NIRF"/>
    <property type="match status" value="1"/>
</dbReference>
<dbReference type="AlphaFoldDB" id="A0A1R4JD63"/>
<feature type="compositionally biased region" description="Basic and acidic residues" evidence="1">
    <location>
        <begin position="107"/>
        <end position="124"/>
    </location>
</feature>
<accession>A0A1R4JD63</accession>
<dbReference type="PANTHER" id="PTHR47197:SF3">
    <property type="entry name" value="DIHYDRO-HEME D1 DEHYDROGENASE"/>
    <property type="match status" value="1"/>
</dbReference>
<dbReference type="InterPro" id="IPR051200">
    <property type="entry name" value="Host-pathogen_enzymatic-act"/>
</dbReference>
<feature type="region of interest" description="Disordered" evidence="1">
    <location>
        <begin position="51"/>
        <end position="139"/>
    </location>
</feature>
<gene>
    <name evidence="2" type="ORF">FM125_07880</name>
</gene>
<organism evidence="2 3">
    <name type="scientific">Micrococcus lylae</name>
    <dbReference type="NCBI Taxonomy" id="1273"/>
    <lineage>
        <taxon>Bacteria</taxon>
        <taxon>Bacillati</taxon>
        <taxon>Actinomycetota</taxon>
        <taxon>Actinomycetes</taxon>
        <taxon>Micrococcales</taxon>
        <taxon>Micrococcaceae</taxon>
        <taxon>Micrococcus</taxon>
    </lineage>
</organism>
<dbReference type="EMBL" id="FUKP01000055">
    <property type="protein sequence ID" value="SJN30030.1"/>
    <property type="molecule type" value="Genomic_DNA"/>
</dbReference>
<dbReference type="Proteomes" id="UP000196230">
    <property type="component" value="Unassembled WGS sequence"/>
</dbReference>
<evidence type="ECO:0008006" key="4">
    <source>
        <dbReference type="Google" id="ProtNLM"/>
    </source>
</evidence>
<dbReference type="SUPFAM" id="SSF50969">
    <property type="entry name" value="YVTN repeat-like/Quinoprotein amine dehydrogenase"/>
    <property type="match status" value="1"/>
</dbReference>
<dbReference type="Gene3D" id="2.130.10.10">
    <property type="entry name" value="YVTN repeat-like/Quinoprotein amine dehydrogenase"/>
    <property type="match status" value="2"/>
</dbReference>
<evidence type="ECO:0000313" key="2">
    <source>
        <dbReference type="EMBL" id="SJN30030.1"/>
    </source>
</evidence>
<dbReference type="InterPro" id="IPR011044">
    <property type="entry name" value="Quino_amine_DH_bsu"/>
</dbReference>
<protein>
    <recommendedName>
        <fullName evidence="4">YncE family protein</fullName>
    </recommendedName>
</protein>
<reference evidence="2 3" key="1">
    <citation type="submission" date="2017-02" db="EMBL/GenBank/DDBJ databases">
        <authorList>
            <person name="Peterson S.W."/>
        </authorList>
    </citation>
    <scope>NUCLEOTIDE SEQUENCE [LARGE SCALE GENOMIC DNA]</scope>
    <source>
        <strain evidence="2 3">2B3F</strain>
    </source>
</reference>
<proteinExistence type="predicted"/>
<feature type="compositionally biased region" description="Acidic residues" evidence="1">
    <location>
        <begin position="480"/>
        <end position="496"/>
    </location>
</feature>
<name>A0A1R4JD63_9MICC</name>
<feature type="compositionally biased region" description="Acidic residues" evidence="1">
    <location>
        <begin position="91"/>
        <end position="106"/>
    </location>
</feature>
<dbReference type="NCBIfam" id="TIGR02276">
    <property type="entry name" value="beta_rpt_yvtn"/>
    <property type="match status" value="1"/>
</dbReference>
<dbReference type="InterPro" id="IPR011964">
    <property type="entry name" value="YVTN_b-propeller_repeat"/>
</dbReference>
<dbReference type="RefSeq" id="WP_087134216.1">
    <property type="nucleotide sequence ID" value="NZ_FUKP01000055.1"/>
</dbReference>
<feature type="region of interest" description="Disordered" evidence="1">
    <location>
        <begin position="468"/>
        <end position="496"/>
    </location>
</feature>
<evidence type="ECO:0000313" key="3">
    <source>
        <dbReference type="Proteomes" id="UP000196230"/>
    </source>
</evidence>
<dbReference type="InterPro" id="IPR015943">
    <property type="entry name" value="WD40/YVTN_repeat-like_dom_sf"/>
</dbReference>